<evidence type="ECO:0000313" key="2">
    <source>
        <dbReference type="EMBL" id="KAJ1175526.1"/>
    </source>
</evidence>
<sequence length="109" mass="10707">MGGEGPPDPGPLTPGTAWEASPDTRDGARRGRARPGAPDPRDGPGSLPRTPGRGPIGAGPDPGPLTTPRDASPDTRAGAHRGRARPGAPDPRDGLGGLPGSAGHPGRGP</sequence>
<dbReference type="AlphaFoldDB" id="A0AAV7THC6"/>
<dbReference type="Proteomes" id="UP001066276">
    <property type="component" value="Chromosome 3_2"/>
</dbReference>
<evidence type="ECO:0000256" key="1">
    <source>
        <dbReference type="SAM" id="MobiDB-lite"/>
    </source>
</evidence>
<feature type="region of interest" description="Disordered" evidence="1">
    <location>
        <begin position="1"/>
        <end position="109"/>
    </location>
</feature>
<keyword evidence="3" id="KW-1185">Reference proteome</keyword>
<gene>
    <name evidence="2" type="ORF">NDU88_000814</name>
</gene>
<organism evidence="2 3">
    <name type="scientific">Pleurodeles waltl</name>
    <name type="common">Iberian ribbed newt</name>
    <dbReference type="NCBI Taxonomy" id="8319"/>
    <lineage>
        <taxon>Eukaryota</taxon>
        <taxon>Metazoa</taxon>
        <taxon>Chordata</taxon>
        <taxon>Craniata</taxon>
        <taxon>Vertebrata</taxon>
        <taxon>Euteleostomi</taxon>
        <taxon>Amphibia</taxon>
        <taxon>Batrachia</taxon>
        <taxon>Caudata</taxon>
        <taxon>Salamandroidea</taxon>
        <taxon>Salamandridae</taxon>
        <taxon>Pleurodelinae</taxon>
        <taxon>Pleurodeles</taxon>
    </lineage>
</organism>
<dbReference type="EMBL" id="JANPWB010000006">
    <property type="protein sequence ID" value="KAJ1175526.1"/>
    <property type="molecule type" value="Genomic_DNA"/>
</dbReference>
<reference evidence="2" key="1">
    <citation type="journal article" date="2022" name="bioRxiv">
        <title>Sequencing and chromosome-scale assembly of the giantPleurodeles waltlgenome.</title>
        <authorList>
            <person name="Brown T."/>
            <person name="Elewa A."/>
            <person name="Iarovenko S."/>
            <person name="Subramanian E."/>
            <person name="Araus A.J."/>
            <person name="Petzold A."/>
            <person name="Susuki M."/>
            <person name="Suzuki K.-i.T."/>
            <person name="Hayashi T."/>
            <person name="Toyoda A."/>
            <person name="Oliveira C."/>
            <person name="Osipova E."/>
            <person name="Leigh N.D."/>
            <person name="Simon A."/>
            <person name="Yun M.H."/>
        </authorList>
    </citation>
    <scope>NUCLEOTIDE SEQUENCE</scope>
    <source>
        <strain evidence="2">20211129_DDA</strain>
        <tissue evidence="2">Liver</tissue>
    </source>
</reference>
<accession>A0AAV7THC6</accession>
<comment type="caution">
    <text evidence="2">The sequence shown here is derived from an EMBL/GenBank/DDBJ whole genome shotgun (WGS) entry which is preliminary data.</text>
</comment>
<name>A0AAV7THC6_PLEWA</name>
<protein>
    <submittedName>
        <fullName evidence="2">Uncharacterized protein</fullName>
    </submittedName>
</protein>
<proteinExistence type="predicted"/>
<feature type="compositionally biased region" description="Gly residues" evidence="1">
    <location>
        <begin position="94"/>
        <end position="109"/>
    </location>
</feature>
<feature type="compositionally biased region" description="Pro residues" evidence="1">
    <location>
        <begin position="1"/>
        <end position="12"/>
    </location>
</feature>
<evidence type="ECO:0000313" key="3">
    <source>
        <dbReference type="Proteomes" id="UP001066276"/>
    </source>
</evidence>